<name>A0A9E7FB89_9LILI</name>
<evidence type="ECO:0000313" key="3">
    <source>
        <dbReference type="Proteomes" id="UP001055439"/>
    </source>
</evidence>
<dbReference type="EMBL" id="CP097505">
    <property type="protein sequence ID" value="URD92303.1"/>
    <property type="molecule type" value="Genomic_DNA"/>
</dbReference>
<keyword evidence="3" id="KW-1185">Reference proteome</keyword>
<evidence type="ECO:0000256" key="1">
    <source>
        <dbReference type="SAM" id="MobiDB-lite"/>
    </source>
</evidence>
<dbReference type="OrthoDB" id="10611023at2759"/>
<feature type="compositionally biased region" description="Basic and acidic residues" evidence="1">
    <location>
        <begin position="1"/>
        <end position="13"/>
    </location>
</feature>
<feature type="region of interest" description="Disordered" evidence="1">
    <location>
        <begin position="1"/>
        <end position="59"/>
    </location>
</feature>
<reference evidence="2" key="1">
    <citation type="submission" date="2022-05" db="EMBL/GenBank/DDBJ databases">
        <title>The Musa troglodytarum L. genome provides insights into the mechanism of non-climacteric behaviour and enrichment of carotenoids.</title>
        <authorList>
            <person name="Wang J."/>
        </authorList>
    </citation>
    <scope>NUCLEOTIDE SEQUENCE</scope>
    <source>
        <tissue evidence="2">Leaf</tissue>
    </source>
</reference>
<protein>
    <submittedName>
        <fullName evidence="2">Uncharacterized protein</fullName>
    </submittedName>
</protein>
<organism evidence="2 3">
    <name type="scientific">Musa troglodytarum</name>
    <name type="common">fe'i banana</name>
    <dbReference type="NCBI Taxonomy" id="320322"/>
    <lineage>
        <taxon>Eukaryota</taxon>
        <taxon>Viridiplantae</taxon>
        <taxon>Streptophyta</taxon>
        <taxon>Embryophyta</taxon>
        <taxon>Tracheophyta</taxon>
        <taxon>Spermatophyta</taxon>
        <taxon>Magnoliopsida</taxon>
        <taxon>Liliopsida</taxon>
        <taxon>Zingiberales</taxon>
        <taxon>Musaceae</taxon>
        <taxon>Musa</taxon>
    </lineage>
</organism>
<dbReference type="AlphaFoldDB" id="A0A9E7FB89"/>
<gene>
    <name evidence="2" type="ORF">MUK42_32954</name>
</gene>
<evidence type="ECO:0000313" key="2">
    <source>
        <dbReference type="EMBL" id="URD92303.1"/>
    </source>
</evidence>
<sequence length="182" mass="19972">MLLEAARDDEIRKPSNRTALPSSDRRFLPLRPGRGLPAAPMPTGRRTEPSRGPTRCSSFGAIDGVHLGRSSSESMWNSDPTSSSDSAAARTRVVAFFCCCRGEIDDKEQEGGAVARPEAVLLRWGRSSSDSPVSMWNKWSCRERINKLASVEAQPGFASADYQRSFRFPADPYLKVTSTLCS</sequence>
<proteinExistence type="predicted"/>
<accession>A0A9E7FB89</accession>
<feature type="compositionally biased region" description="Low complexity" evidence="1">
    <location>
        <begin position="29"/>
        <end position="38"/>
    </location>
</feature>
<dbReference type="Proteomes" id="UP001055439">
    <property type="component" value="Chromosome 3"/>
</dbReference>